<feature type="transmembrane region" description="Helical" evidence="6">
    <location>
        <begin position="291"/>
        <end position="313"/>
    </location>
</feature>
<feature type="compositionally biased region" description="Basic and acidic residues" evidence="5">
    <location>
        <begin position="472"/>
        <end position="485"/>
    </location>
</feature>
<dbReference type="Pfam" id="PF13906">
    <property type="entry name" value="AA_permease_C"/>
    <property type="match status" value="1"/>
</dbReference>
<keyword evidence="9" id="KW-1185">Reference proteome</keyword>
<keyword evidence="3 6" id="KW-1133">Transmembrane helix</keyword>
<comment type="subcellular location">
    <subcellularLocation>
        <location evidence="1">Membrane</location>
        <topology evidence="1">Multi-pass membrane protein</topology>
    </subcellularLocation>
</comment>
<name>A0AAE1NF13_9EUCA</name>
<dbReference type="Pfam" id="PF13520">
    <property type="entry name" value="AA_permease_2"/>
    <property type="match status" value="1"/>
</dbReference>
<dbReference type="PANTHER" id="PTHR43243:SF20">
    <property type="entry name" value="CATIONIC AMINO ACID TRANSPORTER 3"/>
    <property type="match status" value="1"/>
</dbReference>
<feature type="compositionally biased region" description="Pro residues" evidence="5">
    <location>
        <begin position="535"/>
        <end position="545"/>
    </location>
</feature>
<evidence type="ECO:0000256" key="6">
    <source>
        <dbReference type="SAM" id="Phobius"/>
    </source>
</evidence>
<feature type="transmembrane region" description="Helical" evidence="6">
    <location>
        <begin position="136"/>
        <end position="157"/>
    </location>
</feature>
<evidence type="ECO:0000256" key="3">
    <source>
        <dbReference type="ARBA" id="ARBA00022989"/>
    </source>
</evidence>
<reference evidence="8" key="1">
    <citation type="submission" date="2023-11" db="EMBL/GenBank/DDBJ databases">
        <title>Genome assemblies of two species of porcelain crab, Petrolisthes cinctipes and Petrolisthes manimaculis (Anomura: Porcellanidae).</title>
        <authorList>
            <person name="Angst P."/>
        </authorList>
    </citation>
    <scope>NUCLEOTIDE SEQUENCE</scope>
    <source>
        <strain evidence="8">PB745_02</strain>
        <tissue evidence="8">Gill</tissue>
    </source>
</reference>
<dbReference type="GO" id="GO:0015171">
    <property type="term" value="F:amino acid transmembrane transporter activity"/>
    <property type="evidence" value="ECO:0007669"/>
    <property type="project" value="TreeGrafter"/>
</dbReference>
<feature type="compositionally biased region" description="Acidic residues" evidence="5">
    <location>
        <begin position="566"/>
        <end position="578"/>
    </location>
</feature>
<gene>
    <name evidence="8" type="ORF">Pmani_038751</name>
</gene>
<organism evidence="8 9">
    <name type="scientific">Petrolisthes manimaculis</name>
    <dbReference type="NCBI Taxonomy" id="1843537"/>
    <lineage>
        <taxon>Eukaryota</taxon>
        <taxon>Metazoa</taxon>
        <taxon>Ecdysozoa</taxon>
        <taxon>Arthropoda</taxon>
        <taxon>Crustacea</taxon>
        <taxon>Multicrustacea</taxon>
        <taxon>Malacostraca</taxon>
        <taxon>Eumalacostraca</taxon>
        <taxon>Eucarida</taxon>
        <taxon>Decapoda</taxon>
        <taxon>Pleocyemata</taxon>
        <taxon>Anomura</taxon>
        <taxon>Galatheoidea</taxon>
        <taxon>Porcellanidae</taxon>
        <taxon>Petrolisthes</taxon>
    </lineage>
</organism>
<feature type="transmembrane region" description="Helical" evidence="6">
    <location>
        <begin position="248"/>
        <end position="270"/>
    </location>
</feature>
<sequence length="808" mass="85724">MAPPLLLHTRRHHSLSSSARHAYSALVRTRPFPSKTRRQNAHTPAPPPPGIWGRDTCGRGLVKLVYRSTGVWAVLGVSYVVGLVAGPIAGSAVSSSLLVAAVTSILTGFCYAEMVTWNSQSSGHLYTATYQSVGEFFAYLLGAINTLFAAATLAAVSKALSATMDYMCGEKVARFVSSNLGRFPLSDAPPDFIAAGACLSVAVVLAVGLEQAGVLRATMSVTSVVTLIFFLAVGGSSVSQGVQRLHHALHTAPSEMLAGAGVCMVLYSGLYECGRLSKAYSRPNRVMPQAISLATALTFLAFFSLGIVITLVTSNDLPPDGAPLLQAMDRADLSWAKLVLGCCQVVMLCVALVEAADPLSRQLVTLSSDGLLPPSLARPSARTTAPSNAHLTGGCLAAVLALITNHVFLLQVIATSTLCLHSSVVMLCLYRCRRCPYAPLCRVAATPSSRTPYCPSRHHTPATYQCSAPPRSRGERTLHFLKDGLRVIPHRVRPGSEPRQDNDDNTNTHSNTHALLDTTTRDTATLLDHLQDPHASPPSTPPPLAHPLGSPSHNTLGTDGKRGDGEDGSDNEGSESEDSIAPLTDNEVEDDDIDAAVAQYKEQIQVATVDSGGVSVIPTPATARRACLAMVVLLLAVVVASVTGILGWQDGNTHPALIGVVVVSLVVGVMAVVVLRCVPTLKPTQAAAAAAFTVPASPWLPAAALLLNVILLVQSLRHSWLLMTLYMLAAVCWYFSYSLHHSALASSHSRPTPPRRSHTSETINLEPLAPPHLTATLLQTTTPQPDSYRSHKSIFTRLTPVDTVHITR</sequence>
<evidence type="ECO:0000256" key="2">
    <source>
        <dbReference type="ARBA" id="ARBA00022692"/>
    </source>
</evidence>
<dbReference type="InterPro" id="IPR029485">
    <property type="entry name" value="CAT_C"/>
</dbReference>
<evidence type="ECO:0000313" key="9">
    <source>
        <dbReference type="Proteomes" id="UP001292094"/>
    </source>
</evidence>
<evidence type="ECO:0000256" key="1">
    <source>
        <dbReference type="ARBA" id="ARBA00004141"/>
    </source>
</evidence>
<feature type="transmembrane region" description="Helical" evidence="6">
    <location>
        <begin position="627"/>
        <end position="648"/>
    </location>
</feature>
<feature type="region of interest" description="Disordered" evidence="5">
    <location>
        <begin position="529"/>
        <end position="586"/>
    </location>
</feature>
<dbReference type="Proteomes" id="UP001292094">
    <property type="component" value="Unassembled WGS sequence"/>
</dbReference>
<dbReference type="AlphaFoldDB" id="A0AAE1NF13"/>
<dbReference type="EMBL" id="JAWZYT010006423">
    <property type="protein sequence ID" value="KAK4288207.1"/>
    <property type="molecule type" value="Genomic_DNA"/>
</dbReference>
<comment type="caution">
    <text evidence="8">The sequence shown here is derived from an EMBL/GenBank/DDBJ whole genome shotgun (WGS) entry which is preliminary data.</text>
</comment>
<evidence type="ECO:0000259" key="7">
    <source>
        <dbReference type="Pfam" id="PF13906"/>
    </source>
</evidence>
<keyword evidence="2 6" id="KW-0812">Transmembrane</keyword>
<feature type="domain" description="Cationic amino acid transporter C-terminal" evidence="7">
    <location>
        <begin position="692"/>
        <end position="742"/>
    </location>
</feature>
<evidence type="ECO:0000256" key="4">
    <source>
        <dbReference type="ARBA" id="ARBA00023136"/>
    </source>
</evidence>
<dbReference type="GO" id="GO:0005886">
    <property type="term" value="C:plasma membrane"/>
    <property type="evidence" value="ECO:0007669"/>
    <property type="project" value="TreeGrafter"/>
</dbReference>
<accession>A0AAE1NF13</accession>
<feature type="transmembrane region" description="Helical" evidence="6">
    <location>
        <begin position="221"/>
        <end position="242"/>
    </location>
</feature>
<feature type="transmembrane region" description="Helical" evidence="6">
    <location>
        <begin position="409"/>
        <end position="430"/>
    </location>
</feature>
<feature type="transmembrane region" description="Helical" evidence="6">
    <location>
        <begin position="192"/>
        <end position="209"/>
    </location>
</feature>
<feature type="transmembrane region" description="Helical" evidence="6">
    <location>
        <begin position="95"/>
        <end position="115"/>
    </location>
</feature>
<dbReference type="InterPro" id="IPR002293">
    <property type="entry name" value="AA/rel_permease1"/>
</dbReference>
<feature type="region of interest" description="Disordered" evidence="5">
    <location>
        <begin position="448"/>
        <end position="516"/>
    </location>
</feature>
<feature type="transmembrane region" description="Helical" evidence="6">
    <location>
        <begin position="687"/>
        <end position="713"/>
    </location>
</feature>
<feature type="transmembrane region" description="Helical" evidence="6">
    <location>
        <begin position="69"/>
        <end position="89"/>
    </location>
</feature>
<evidence type="ECO:0000256" key="5">
    <source>
        <dbReference type="SAM" id="MobiDB-lite"/>
    </source>
</evidence>
<feature type="region of interest" description="Disordered" evidence="5">
    <location>
        <begin position="33"/>
        <end position="52"/>
    </location>
</feature>
<dbReference type="Gene3D" id="1.20.1740.10">
    <property type="entry name" value="Amino acid/polyamine transporter I"/>
    <property type="match status" value="1"/>
</dbReference>
<evidence type="ECO:0000313" key="8">
    <source>
        <dbReference type="EMBL" id="KAK4288207.1"/>
    </source>
</evidence>
<feature type="transmembrane region" description="Helical" evidence="6">
    <location>
        <begin position="719"/>
        <end position="737"/>
    </location>
</feature>
<feature type="compositionally biased region" description="Low complexity" evidence="5">
    <location>
        <begin position="505"/>
        <end position="516"/>
    </location>
</feature>
<dbReference type="PANTHER" id="PTHR43243">
    <property type="entry name" value="INNER MEMBRANE TRANSPORTER YGJI-RELATED"/>
    <property type="match status" value="1"/>
</dbReference>
<protein>
    <recommendedName>
        <fullName evidence="7">Cationic amino acid transporter C-terminal domain-containing protein</fullName>
    </recommendedName>
</protein>
<feature type="transmembrane region" description="Helical" evidence="6">
    <location>
        <begin position="654"/>
        <end position="675"/>
    </location>
</feature>
<proteinExistence type="predicted"/>
<keyword evidence="4 6" id="KW-0472">Membrane</keyword>